<keyword evidence="3" id="KW-1185">Reference proteome</keyword>
<dbReference type="GO" id="GO:0005739">
    <property type="term" value="C:mitochondrion"/>
    <property type="evidence" value="ECO:0007669"/>
    <property type="project" value="GOC"/>
</dbReference>
<evidence type="ECO:0000313" key="2">
    <source>
        <dbReference type="EMBL" id="KAJ6220748.1"/>
    </source>
</evidence>
<dbReference type="GO" id="GO:0006120">
    <property type="term" value="P:mitochondrial electron transport, NADH to ubiquinone"/>
    <property type="evidence" value="ECO:0007669"/>
    <property type="project" value="TreeGrafter"/>
</dbReference>
<gene>
    <name evidence="2" type="ORF">RDWZM_006560</name>
</gene>
<dbReference type="Proteomes" id="UP001142055">
    <property type="component" value="Chromosome 2"/>
</dbReference>
<dbReference type="Pfam" id="PF10276">
    <property type="entry name" value="zf-CHCC"/>
    <property type="match status" value="1"/>
</dbReference>
<dbReference type="Gene3D" id="2.60.260.40">
    <property type="entry name" value="q5lls5 like domains"/>
    <property type="match status" value="1"/>
</dbReference>
<sequence length="137" mass="15430">MAMSNRLQMLKQLKRFQISTTFNHGNRLMATSSNKDVVPTEFNDVETHTGQTFEKDDYRLSRFIGNKKKKVNTRFAIDLIAEIPPKPVNARFVMCDGGGGPLGHPNVFINLDQPGNHSCGYCGLRFYQDGHDHGHGH</sequence>
<reference evidence="2" key="1">
    <citation type="submission" date="2022-12" db="EMBL/GenBank/DDBJ databases">
        <title>Genome assemblies of Blomia tropicalis.</title>
        <authorList>
            <person name="Cui Y."/>
        </authorList>
    </citation>
    <scope>NUCLEOTIDE SEQUENCE</scope>
    <source>
        <tissue evidence="2">Adult mites</tissue>
    </source>
</reference>
<name>A0A9Q0RLV8_BLOTA</name>
<comment type="caution">
    <text evidence="2">The sequence shown here is derived from an EMBL/GenBank/DDBJ whole genome shotgun (WGS) entry which is preliminary data.</text>
</comment>
<proteinExistence type="predicted"/>
<feature type="domain" description="Zinc finger CHCC-type" evidence="1">
    <location>
        <begin position="92"/>
        <end position="126"/>
    </location>
</feature>
<protein>
    <recommendedName>
        <fullName evidence="1">Zinc finger CHCC-type domain-containing protein</fullName>
    </recommendedName>
</protein>
<dbReference type="OMA" id="GSHTCGY"/>
<dbReference type="EMBL" id="JAPWDV010000002">
    <property type="protein sequence ID" value="KAJ6220748.1"/>
    <property type="molecule type" value="Genomic_DNA"/>
</dbReference>
<accession>A0A9Q0RLV8</accession>
<organism evidence="2 3">
    <name type="scientific">Blomia tropicalis</name>
    <name type="common">Mite</name>
    <dbReference type="NCBI Taxonomy" id="40697"/>
    <lineage>
        <taxon>Eukaryota</taxon>
        <taxon>Metazoa</taxon>
        <taxon>Ecdysozoa</taxon>
        <taxon>Arthropoda</taxon>
        <taxon>Chelicerata</taxon>
        <taxon>Arachnida</taxon>
        <taxon>Acari</taxon>
        <taxon>Acariformes</taxon>
        <taxon>Sarcoptiformes</taxon>
        <taxon>Astigmata</taxon>
        <taxon>Glycyphagoidea</taxon>
        <taxon>Echimyopodidae</taxon>
        <taxon>Blomia</taxon>
    </lineage>
</organism>
<evidence type="ECO:0000259" key="1">
    <source>
        <dbReference type="Pfam" id="PF10276"/>
    </source>
</evidence>
<evidence type="ECO:0000313" key="3">
    <source>
        <dbReference type="Proteomes" id="UP001142055"/>
    </source>
</evidence>
<dbReference type="AlphaFoldDB" id="A0A9Q0RLV8"/>
<dbReference type="InterPro" id="IPR019401">
    <property type="entry name" value="Znf_CHCC"/>
</dbReference>
<dbReference type="FunFam" id="2.60.260.40:FF:000003">
    <property type="entry name" value="NADH dehydrogenase [ubiquinone] iron-sulfur protein 6, mitochondrial"/>
    <property type="match status" value="1"/>
</dbReference>
<dbReference type="PANTHER" id="PTHR13156:SF0">
    <property type="entry name" value="NADH DEHYDROGENASE [UBIQUINONE] IRON-SULFUR PROTEIN 6, MITOCHONDRIAL"/>
    <property type="match status" value="1"/>
</dbReference>
<dbReference type="PANTHER" id="PTHR13156">
    <property type="entry name" value="NADH-UBIQUINONE OXIDOREDUCTASE 13 KD-A SUBUNIT"/>
    <property type="match status" value="1"/>
</dbReference>